<dbReference type="InterPro" id="IPR036179">
    <property type="entry name" value="Ig-like_dom_sf"/>
</dbReference>
<dbReference type="Gene3D" id="2.60.40.10">
    <property type="entry name" value="Immunoglobulins"/>
    <property type="match status" value="2"/>
</dbReference>
<evidence type="ECO:0000313" key="4">
    <source>
        <dbReference type="Proteomes" id="UP001152747"/>
    </source>
</evidence>
<gene>
    <name evidence="3" type="ORF">CAMP_LOCUS6113</name>
</gene>
<dbReference type="OrthoDB" id="10010359at2759"/>
<evidence type="ECO:0000259" key="2">
    <source>
        <dbReference type="PROSITE" id="PS50835"/>
    </source>
</evidence>
<dbReference type="PROSITE" id="PS50835">
    <property type="entry name" value="IG_LIKE"/>
    <property type="match status" value="2"/>
</dbReference>
<keyword evidence="1" id="KW-1133">Transmembrane helix</keyword>
<keyword evidence="1" id="KW-0812">Transmembrane</keyword>
<dbReference type="InterPro" id="IPR003599">
    <property type="entry name" value="Ig_sub"/>
</dbReference>
<dbReference type="AlphaFoldDB" id="A0A9P1IE61"/>
<keyword evidence="4" id="KW-1185">Reference proteome</keyword>
<evidence type="ECO:0000256" key="1">
    <source>
        <dbReference type="SAM" id="Phobius"/>
    </source>
</evidence>
<dbReference type="SUPFAM" id="SSF48726">
    <property type="entry name" value="Immunoglobulin"/>
    <property type="match status" value="1"/>
</dbReference>
<name>A0A9P1IE61_9PELO</name>
<dbReference type="InterPro" id="IPR007110">
    <property type="entry name" value="Ig-like_dom"/>
</dbReference>
<protein>
    <recommendedName>
        <fullName evidence="2">Ig-like domain-containing protein</fullName>
    </recommendedName>
</protein>
<feature type="transmembrane region" description="Helical" evidence="1">
    <location>
        <begin position="279"/>
        <end position="304"/>
    </location>
</feature>
<feature type="domain" description="Ig-like" evidence="2">
    <location>
        <begin position="55"/>
        <end position="144"/>
    </location>
</feature>
<keyword evidence="1" id="KW-0472">Membrane</keyword>
<dbReference type="EMBL" id="CANHGI010000002">
    <property type="protein sequence ID" value="CAI5443476.1"/>
    <property type="molecule type" value="Genomic_DNA"/>
</dbReference>
<proteinExistence type="predicted"/>
<dbReference type="SMART" id="SM00409">
    <property type="entry name" value="IG"/>
    <property type="match status" value="2"/>
</dbReference>
<dbReference type="Proteomes" id="UP001152747">
    <property type="component" value="Unassembled WGS sequence"/>
</dbReference>
<accession>A0A9P1IE61</accession>
<reference evidence="3" key="1">
    <citation type="submission" date="2022-11" db="EMBL/GenBank/DDBJ databases">
        <authorList>
            <person name="Kikuchi T."/>
        </authorList>
    </citation>
    <scope>NUCLEOTIDE SEQUENCE</scope>
    <source>
        <strain evidence="3">PS1010</strain>
    </source>
</reference>
<evidence type="ECO:0000313" key="3">
    <source>
        <dbReference type="EMBL" id="CAI5443476.1"/>
    </source>
</evidence>
<organism evidence="3 4">
    <name type="scientific">Caenorhabditis angaria</name>
    <dbReference type="NCBI Taxonomy" id="860376"/>
    <lineage>
        <taxon>Eukaryota</taxon>
        <taxon>Metazoa</taxon>
        <taxon>Ecdysozoa</taxon>
        <taxon>Nematoda</taxon>
        <taxon>Chromadorea</taxon>
        <taxon>Rhabditida</taxon>
        <taxon>Rhabditina</taxon>
        <taxon>Rhabditomorpha</taxon>
        <taxon>Rhabditoidea</taxon>
        <taxon>Rhabditidae</taxon>
        <taxon>Peloderinae</taxon>
        <taxon>Caenorhabditis</taxon>
    </lineage>
</organism>
<dbReference type="InterPro" id="IPR013783">
    <property type="entry name" value="Ig-like_fold"/>
</dbReference>
<comment type="caution">
    <text evidence="3">The sequence shown here is derived from an EMBL/GenBank/DDBJ whole genome shotgun (WGS) entry which is preliminary data.</text>
</comment>
<feature type="domain" description="Ig-like" evidence="2">
    <location>
        <begin position="166"/>
        <end position="255"/>
    </location>
</feature>
<sequence>MDENSKIRFQCSFAQNSTIPWILAGNLRFMLLLLLKSLLILCSWVTVAATTNLTPKKPPTDRLVPIGATTAFMCDPIFHQITNATWFKNGVEIGVVDAQRNLILRKSVENLEKLGKMDEDPMPKIGFLVINNVTRDDEGIYYCQSHVASKFGEVYRLKIAYVHPIPDNRKVHLIPTKPILGRPISAHCPLPEAFPLPKITWTINSLPISHISSDFQIFPENATLQIGHFSWHHFGLLECHVANFAGKTKAGVFIDSQEVLDSPKSLISIGCSAAFRSSIFMFLLGCLVTSSIVLIYLGLAVFFIKPGRSRRVLRPTFWSRTDPTLGPGFRKAVVPLPDCFSTNSNSTRLLA</sequence>